<feature type="region of interest" description="Disordered" evidence="11">
    <location>
        <begin position="611"/>
        <end position="630"/>
    </location>
</feature>
<dbReference type="CDD" id="cd00156">
    <property type="entry name" value="REC"/>
    <property type="match status" value="1"/>
</dbReference>
<dbReference type="CDD" id="cd00082">
    <property type="entry name" value="HisKA"/>
    <property type="match status" value="1"/>
</dbReference>
<dbReference type="Pfam" id="PF00989">
    <property type="entry name" value="PAS"/>
    <property type="match status" value="1"/>
</dbReference>
<evidence type="ECO:0000313" key="16">
    <source>
        <dbReference type="EMBL" id="BDU73211.1"/>
    </source>
</evidence>
<dbReference type="InterPro" id="IPR001789">
    <property type="entry name" value="Sig_transdc_resp-reg_receiver"/>
</dbReference>
<dbReference type="Gene3D" id="3.30.450.20">
    <property type="entry name" value="PAS domain"/>
    <property type="match status" value="3"/>
</dbReference>
<keyword evidence="3 9" id="KW-0597">Phosphoprotein</keyword>
<dbReference type="RefSeq" id="WP_316411853.1">
    <property type="nucleotide sequence ID" value="NZ_AP027080.1"/>
</dbReference>
<dbReference type="SUPFAM" id="SSF52172">
    <property type="entry name" value="CheY-like"/>
    <property type="match status" value="1"/>
</dbReference>
<evidence type="ECO:0000256" key="8">
    <source>
        <dbReference type="ARBA" id="ARBA00023012"/>
    </source>
</evidence>
<dbReference type="CDD" id="cd00130">
    <property type="entry name" value="PAS"/>
    <property type="match status" value="3"/>
</dbReference>
<dbReference type="PRINTS" id="PR00344">
    <property type="entry name" value="BCTRLSENSOR"/>
</dbReference>
<evidence type="ECO:0000256" key="10">
    <source>
        <dbReference type="SAM" id="Coils"/>
    </source>
</evidence>
<dbReference type="SUPFAM" id="SSF55874">
    <property type="entry name" value="ATPase domain of HSP90 chaperone/DNA topoisomerase II/histidine kinase"/>
    <property type="match status" value="1"/>
</dbReference>
<feature type="domain" description="PAC" evidence="15">
    <location>
        <begin position="84"/>
        <end position="136"/>
    </location>
</feature>
<evidence type="ECO:0000256" key="11">
    <source>
        <dbReference type="SAM" id="MobiDB-lite"/>
    </source>
</evidence>
<dbReference type="AlphaFoldDB" id="A0AA48GHX0"/>
<dbReference type="Proteomes" id="UP001238179">
    <property type="component" value="Chromosome"/>
</dbReference>
<feature type="domain" description="PAS" evidence="14">
    <location>
        <begin position="34"/>
        <end position="82"/>
    </location>
</feature>
<dbReference type="NCBIfam" id="TIGR00229">
    <property type="entry name" value="sensory_box"/>
    <property type="match status" value="3"/>
</dbReference>
<dbReference type="Gene3D" id="3.40.50.2300">
    <property type="match status" value="1"/>
</dbReference>
<accession>A0AA48GHX0</accession>
<dbReference type="InterPro" id="IPR003661">
    <property type="entry name" value="HisK_dim/P_dom"/>
</dbReference>
<evidence type="ECO:0000256" key="6">
    <source>
        <dbReference type="ARBA" id="ARBA00022777"/>
    </source>
</evidence>
<dbReference type="InterPro" id="IPR036097">
    <property type="entry name" value="HisK_dim/P_sf"/>
</dbReference>
<dbReference type="InterPro" id="IPR013656">
    <property type="entry name" value="PAS_4"/>
</dbReference>
<gene>
    <name evidence="16" type="ORF">METEAL_23850</name>
</gene>
<dbReference type="GO" id="GO:0000155">
    <property type="term" value="F:phosphorelay sensor kinase activity"/>
    <property type="evidence" value="ECO:0007669"/>
    <property type="project" value="InterPro"/>
</dbReference>
<keyword evidence="4" id="KW-0808">Transferase</keyword>
<reference evidence="17" key="1">
    <citation type="journal article" date="2023" name="Int. J. Syst. Evol. Microbiol.">
        <title>Mesoterricola silvestris gen. nov., sp. nov., Mesoterricola sediminis sp. nov., Geothrix oryzae sp. nov., Geothrix edaphica sp. nov., Geothrix rubra sp. nov., and Geothrix limicola sp. nov., six novel members of Acidobacteriota isolated from soils.</title>
        <authorList>
            <person name="Itoh H."/>
            <person name="Sugisawa Y."/>
            <person name="Mise K."/>
            <person name="Xu Z."/>
            <person name="Kuniyasu M."/>
            <person name="Ushijima N."/>
            <person name="Kawano K."/>
            <person name="Kobayashi E."/>
            <person name="Shiratori Y."/>
            <person name="Masuda Y."/>
            <person name="Senoo K."/>
        </authorList>
    </citation>
    <scope>NUCLEOTIDE SEQUENCE [LARGE SCALE GENOMIC DNA]</scope>
    <source>
        <strain evidence="17">W79</strain>
    </source>
</reference>
<dbReference type="Pfam" id="PF13426">
    <property type="entry name" value="PAS_9"/>
    <property type="match status" value="1"/>
</dbReference>
<dbReference type="Pfam" id="PF02518">
    <property type="entry name" value="HATPase_c"/>
    <property type="match status" value="1"/>
</dbReference>
<dbReference type="InterPro" id="IPR003594">
    <property type="entry name" value="HATPase_dom"/>
</dbReference>
<dbReference type="InterPro" id="IPR035965">
    <property type="entry name" value="PAS-like_dom_sf"/>
</dbReference>
<evidence type="ECO:0000259" key="12">
    <source>
        <dbReference type="PROSITE" id="PS50109"/>
    </source>
</evidence>
<dbReference type="PANTHER" id="PTHR43065">
    <property type="entry name" value="SENSOR HISTIDINE KINASE"/>
    <property type="match status" value="1"/>
</dbReference>
<evidence type="ECO:0000256" key="7">
    <source>
        <dbReference type="ARBA" id="ARBA00022840"/>
    </source>
</evidence>
<dbReference type="SMART" id="SM00091">
    <property type="entry name" value="PAS"/>
    <property type="match status" value="3"/>
</dbReference>
<dbReference type="GO" id="GO:0005524">
    <property type="term" value="F:ATP binding"/>
    <property type="evidence" value="ECO:0007669"/>
    <property type="project" value="UniProtKB-KW"/>
</dbReference>
<dbReference type="InterPro" id="IPR004358">
    <property type="entry name" value="Sig_transdc_His_kin-like_C"/>
</dbReference>
<evidence type="ECO:0000256" key="9">
    <source>
        <dbReference type="PROSITE-ProRule" id="PRU00169"/>
    </source>
</evidence>
<dbReference type="Pfam" id="PF00072">
    <property type="entry name" value="Response_reg"/>
    <property type="match status" value="1"/>
</dbReference>
<dbReference type="PROSITE" id="PS50112">
    <property type="entry name" value="PAS"/>
    <property type="match status" value="3"/>
</dbReference>
<feature type="domain" description="Histidine kinase" evidence="12">
    <location>
        <begin position="407"/>
        <end position="616"/>
    </location>
</feature>
<keyword evidence="8" id="KW-0902">Two-component regulatory system</keyword>
<evidence type="ECO:0000259" key="14">
    <source>
        <dbReference type="PROSITE" id="PS50112"/>
    </source>
</evidence>
<protein>
    <recommendedName>
        <fullName evidence="2">histidine kinase</fullName>
        <ecNumber evidence="2">2.7.13.3</ecNumber>
    </recommendedName>
</protein>
<feature type="coiled-coil region" evidence="10">
    <location>
        <begin position="374"/>
        <end position="401"/>
    </location>
</feature>
<evidence type="ECO:0000256" key="1">
    <source>
        <dbReference type="ARBA" id="ARBA00000085"/>
    </source>
</evidence>
<dbReference type="InterPro" id="IPR000014">
    <property type="entry name" value="PAS"/>
</dbReference>
<keyword evidence="5" id="KW-0547">Nucleotide-binding</keyword>
<dbReference type="Gene3D" id="3.30.565.10">
    <property type="entry name" value="Histidine kinase-like ATPase, C-terminal domain"/>
    <property type="match status" value="1"/>
</dbReference>
<evidence type="ECO:0000256" key="3">
    <source>
        <dbReference type="ARBA" id="ARBA00022553"/>
    </source>
</evidence>
<dbReference type="PROSITE" id="PS50109">
    <property type="entry name" value="HIS_KIN"/>
    <property type="match status" value="1"/>
</dbReference>
<feature type="domain" description="PAC" evidence="15">
    <location>
        <begin position="211"/>
        <end position="263"/>
    </location>
</feature>
<dbReference type="Pfam" id="PF08448">
    <property type="entry name" value="PAS_4"/>
    <property type="match status" value="1"/>
</dbReference>
<dbReference type="PROSITE" id="PS50113">
    <property type="entry name" value="PAC"/>
    <property type="match status" value="2"/>
</dbReference>
<keyword evidence="17" id="KW-1185">Reference proteome</keyword>
<dbReference type="InterPro" id="IPR005467">
    <property type="entry name" value="His_kinase_dom"/>
</dbReference>
<dbReference type="Gene3D" id="1.10.287.130">
    <property type="match status" value="1"/>
</dbReference>
<dbReference type="KEGG" id="msil:METEAL_23850"/>
<dbReference type="SMART" id="SM00387">
    <property type="entry name" value="HATPase_c"/>
    <property type="match status" value="1"/>
</dbReference>
<evidence type="ECO:0000313" key="17">
    <source>
        <dbReference type="Proteomes" id="UP001238179"/>
    </source>
</evidence>
<evidence type="ECO:0000259" key="15">
    <source>
        <dbReference type="PROSITE" id="PS50113"/>
    </source>
</evidence>
<dbReference type="InterPro" id="IPR036890">
    <property type="entry name" value="HATPase_C_sf"/>
</dbReference>
<name>A0AA48GHX0_9BACT</name>
<dbReference type="GO" id="GO:0006355">
    <property type="term" value="P:regulation of DNA-templated transcription"/>
    <property type="evidence" value="ECO:0007669"/>
    <property type="project" value="InterPro"/>
</dbReference>
<proteinExistence type="predicted"/>
<evidence type="ECO:0000256" key="4">
    <source>
        <dbReference type="ARBA" id="ARBA00022679"/>
    </source>
</evidence>
<dbReference type="SUPFAM" id="SSF55785">
    <property type="entry name" value="PYP-like sensor domain (PAS domain)"/>
    <property type="match status" value="3"/>
</dbReference>
<dbReference type="InterPro" id="IPR000700">
    <property type="entry name" value="PAS-assoc_C"/>
</dbReference>
<evidence type="ECO:0000256" key="5">
    <source>
        <dbReference type="ARBA" id="ARBA00022741"/>
    </source>
</evidence>
<comment type="catalytic activity">
    <reaction evidence="1">
        <text>ATP + protein L-histidine = ADP + protein N-phospho-L-histidine.</text>
        <dbReference type="EC" id="2.7.13.3"/>
    </reaction>
</comment>
<dbReference type="PANTHER" id="PTHR43065:SF46">
    <property type="entry name" value="C4-DICARBOXYLATE TRANSPORT SENSOR PROTEIN DCTB"/>
    <property type="match status" value="1"/>
</dbReference>
<evidence type="ECO:0000259" key="13">
    <source>
        <dbReference type="PROSITE" id="PS50110"/>
    </source>
</evidence>
<organism evidence="16 17">
    <name type="scientific">Mesoterricola silvestris</name>
    <dbReference type="NCBI Taxonomy" id="2927979"/>
    <lineage>
        <taxon>Bacteria</taxon>
        <taxon>Pseudomonadati</taxon>
        <taxon>Acidobacteriota</taxon>
        <taxon>Holophagae</taxon>
        <taxon>Holophagales</taxon>
        <taxon>Holophagaceae</taxon>
        <taxon>Mesoterricola</taxon>
    </lineage>
</organism>
<feature type="domain" description="PAS" evidence="14">
    <location>
        <begin position="137"/>
        <end position="207"/>
    </location>
</feature>
<keyword evidence="10" id="KW-0175">Coiled coil</keyword>
<sequence length="755" mass="82101">MSQRTPAPDPGMQPSWEAVAASALPLAMVDHATGDLLQVNPAYAQARGYTPEEMVGMNLGRVLGPSMAFRLEEIRRNLESQGHLVFETVNVRKDGSTFPVLVDATLVRDPGGAPRTRIVYARDITEIKKAEGARQKSAAFLRTLLDTLPDLIWLKDPEGVYLECNPRFERFFGAPKGEILGRTDYDFVDKALADFFRDQDRRALATGRPTVNEEEITFRDDGHRESLETIKTPILGPDGRPIGVLGIGRDITDRKRAEDQLRISEEKYHKAFHNSPLLASLSRLEDGLILEVNDRYCQMLGFQREEVVGRTSVELGVFEPEVRGRMIAALERSRSVQNLELPIRSRDGQVIPCLFFAEPFHAGGERFLLVMALDNRERRTAEELQRKLDAERNQMQKLDSLGSLASGVAHDMNNVLGAIQAMTETVAAHVAGDPFLADRFALIERACARGRDLVKGLTHFARKDLREPEWLDLNAMVAEEMDLLARTTLQKVHLVMDLEPSLPKVMGEGGTLSSALMNLCVNAVDAMPGGGTLTLRTRTVPPGTVEVHVEDSGEGMSEGVLARAMEPFFTTKPIGKGTGMGLSMAYATLKAHGGNLSIRSAPGQGTRVTLSLPAGTGGQAPAPAAPSAPPSPGPLRILLVDDDPLILSTIPDLLEVLGHAVATASNGPAALARIGSGDDLDLVILDLNMPGMNGVETLKGLRRLRPRLPVLLATGFLDEATGELLERDGRALSILKPFSKAHLARRITEITALGS</sequence>
<dbReference type="InterPro" id="IPR013767">
    <property type="entry name" value="PAS_fold"/>
</dbReference>
<feature type="domain" description="Response regulatory" evidence="13">
    <location>
        <begin position="636"/>
        <end position="751"/>
    </location>
</feature>
<dbReference type="InterPro" id="IPR001610">
    <property type="entry name" value="PAC"/>
</dbReference>
<feature type="domain" description="PAS" evidence="14">
    <location>
        <begin position="285"/>
        <end position="337"/>
    </location>
</feature>
<evidence type="ECO:0000256" key="2">
    <source>
        <dbReference type="ARBA" id="ARBA00012438"/>
    </source>
</evidence>
<feature type="modified residue" description="4-aspartylphosphate" evidence="9">
    <location>
        <position position="686"/>
    </location>
</feature>
<dbReference type="InterPro" id="IPR011006">
    <property type="entry name" value="CheY-like_superfamily"/>
</dbReference>
<dbReference type="PROSITE" id="PS50110">
    <property type="entry name" value="RESPONSE_REGULATORY"/>
    <property type="match status" value="1"/>
</dbReference>
<dbReference type="SUPFAM" id="SSF47384">
    <property type="entry name" value="Homodimeric domain of signal transducing histidine kinase"/>
    <property type="match status" value="1"/>
</dbReference>
<keyword evidence="7" id="KW-0067">ATP-binding</keyword>
<dbReference type="EMBL" id="AP027080">
    <property type="protein sequence ID" value="BDU73211.1"/>
    <property type="molecule type" value="Genomic_DNA"/>
</dbReference>
<dbReference type="EC" id="2.7.13.3" evidence="2"/>
<dbReference type="SMART" id="SM00086">
    <property type="entry name" value="PAC"/>
    <property type="match status" value="3"/>
</dbReference>
<dbReference type="SMART" id="SM00448">
    <property type="entry name" value="REC"/>
    <property type="match status" value="1"/>
</dbReference>
<keyword evidence="6" id="KW-0418">Kinase</keyword>